<evidence type="ECO:0000259" key="2">
    <source>
        <dbReference type="Pfam" id="PF00561"/>
    </source>
</evidence>
<evidence type="ECO:0000256" key="1">
    <source>
        <dbReference type="ARBA" id="ARBA00038097"/>
    </source>
</evidence>
<dbReference type="GO" id="GO:0042171">
    <property type="term" value="F:lysophosphatidic acid acyltransferase activity"/>
    <property type="evidence" value="ECO:0007669"/>
    <property type="project" value="TreeGrafter"/>
</dbReference>
<accession>A0AAW1V8T3</accession>
<dbReference type="PRINTS" id="PR00111">
    <property type="entry name" value="ABHYDROLASE"/>
</dbReference>
<dbReference type="GO" id="GO:0055088">
    <property type="term" value="P:lipid homeostasis"/>
    <property type="evidence" value="ECO:0007669"/>
    <property type="project" value="TreeGrafter"/>
</dbReference>
<comment type="similarity">
    <text evidence="1">Belongs to the peptidase S33 family. ABHD4/ABHD5 subfamily.</text>
</comment>
<dbReference type="Proteomes" id="UP001431783">
    <property type="component" value="Unassembled WGS sequence"/>
</dbReference>
<dbReference type="SUPFAM" id="SSF53474">
    <property type="entry name" value="alpha/beta-Hydrolases"/>
    <property type="match status" value="1"/>
</dbReference>
<comment type="caution">
    <text evidence="3">The sequence shown here is derived from an EMBL/GenBank/DDBJ whole genome shotgun (WGS) entry which is preliminary data.</text>
</comment>
<dbReference type="EMBL" id="JARQZJ010000132">
    <property type="protein sequence ID" value="KAK9892121.1"/>
    <property type="molecule type" value="Genomic_DNA"/>
</dbReference>
<dbReference type="PANTHER" id="PTHR42886:SF29">
    <property type="entry name" value="PUMMELIG, ISOFORM A"/>
    <property type="match status" value="1"/>
</dbReference>
<name>A0AAW1V8T3_9CUCU</name>
<dbReference type="InterPro" id="IPR000073">
    <property type="entry name" value="AB_hydrolase_1"/>
</dbReference>
<dbReference type="GO" id="GO:0005739">
    <property type="term" value="C:mitochondrion"/>
    <property type="evidence" value="ECO:0007669"/>
    <property type="project" value="TreeGrafter"/>
</dbReference>
<feature type="domain" description="AB hydrolase-1" evidence="2">
    <location>
        <begin position="61"/>
        <end position="162"/>
    </location>
</feature>
<protein>
    <recommendedName>
        <fullName evidence="2">AB hydrolase-1 domain-containing protein</fullName>
    </recommendedName>
</protein>
<gene>
    <name evidence="3" type="ORF">WA026_018324</name>
</gene>
<dbReference type="GO" id="GO:0006654">
    <property type="term" value="P:phosphatidic acid biosynthetic process"/>
    <property type="evidence" value="ECO:0007669"/>
    <property type="project" value="TreeGrafter"/>
</dbReference>
<sequence>MSENTATKIPYSEQKLIKAEKILLSTLKTPFETFYVPIKLECGSEEKIWTISFNTESKNTPMVLIHGFAAGSCFWLLNFDALAKDRPVYALDIIGFGHSSRPEFDENRREAEKQIVLSIEEWRKQMKLEKFVLIGHSMGGYISTAYSIDYPERVLHLVLCDPWGFSDRKSYPTPRIKALCFLYSKISPLTFIRALGRLGPWWIKTTCDDIVDNYNKVLNDQSVMSNYIYHCNAQNPTGEKAFTTMVKKIGRARRPMIKRVNNLKPDMPITIMYGTNTWMDKSMGPRIKELRPDNTDLRFIENAGHHIYSEQSELFNEIVINVCDTVDKLVSTQAG</sequence>
<reference evidence="3 4" key="1">
    <citation type="submission" date="2023-03" db="EMBL/GenBank/DDBJ databases">
        <title>Genome insight into feeding habits of ladybird beetles.</title>
        <authorList>
            <person name="Li H.-S."/>
            <person name="Huang Y.-H."/>
            <person name="Pang H."/>
        </authorList>
    </citation>
    <scope>NUCLEOTIDE SEQUENCE [LARGE SCALE GENOMIC DNA]</scope>
    <source>
        <strain evidence="3">SYSU_2023b</strain>
        <tissue evidence="3">Whole body</tissue>
    </source>
</reference>
<dbReference type="Gene3D" id="3.40.50.1820">
    <property type="entry name" value="alpha/beta hydrolase"/>
    <property type="match status" value="1"/>
</dbReference>
<keyword evidence="4" id="KW-1185">Reference proteome</keyword>
<dbReference type="AlphaFoldDB" id="A0AAW1V8T3"/>
<dbReference type="GO" id="GO:0005811">
    <property type="term" value="C:lipid droplet"/>
    <property type="evidence" value="ECO:0007669"/>
    <property type="project" value="TreeGrafter"/>
</dbReference>
<dbReference type="InterPro" id="IPR029058">
    <property type="entry name" value="AB_hydrolase_fold"/>
</dbReference>
<dbReference type="PANTHER" id="PTHR42886">
    <property type="entry name" value="RE40534P-RELATED"/>
    <property type="match status" value="1"/>
</dbReference>
<dbReference type="Pfam" id="PF00561">
    <property type="entry name" value="Abhydrolase_1"/>
    <property type="match status" value="1"/>
</dbReference>
<evidence type="ECO:0000313" key="3">
    <source>
        <dbReference type="EMBL" id="KAK9892121.1"/>
    </source>
</evidence>
<organism evidence="3 4">
    <name type="scientific">Henosepilachna vigintioctopunctata</name>
    <dbReference type="NCBI Taxonomy" id="420089"/>
    <lineage>
        <taxon>Eukaryota</taxon>
        <taxon>Metazoa</taxon>
        <taxon>Ecdysozoa</taxon>
        <taxon>Arthropoda</taxon>
        <taxon>Hexapoda</taxon>
        <taxon>Insecta</taxon>
        <taxon>Pterygota</taxon>
        <taxon>Neoptera</taxon>
        <taxon>Endopterygota</taxon>
        <taxon>Coleoptera</taxon>
        <taxon>Polyphaga</taxon>
        <taxon>Cucujiformia</taxon>
        <taxon>Coccinelloidea</taxon>
        <taxon>Coccinellidae</taxon>
        <taxon>Epilachninae</taxon>
        <taxon>Epilachnini</taxon>
        <taxon>Henosepilachna</taxon>
    </lineage>
</organism>
<dbReference type="GO" id="GO:0052689">
    <property type="term" value="F:carboxylic ester hydrolase activity"/>
    <property type="evidence" value="ECO:0007669"/>
    <property type="project" value="TreeGrafter"/>
</dbReference>
<evidence type="ECO:0000313" key="4">
    <source>
        <dbReference type="Proteomes" id="UP001431783"/>
    </source>
</evidence>
<proteinExistence type="inferred from homology"/>